<evidence type="ECO:0000256" key="3">
    <source>
        <dbReference type="ARBA" id="ARBA00004687"/>
    </source>
</evidence>
<comment type="subcellular location">
    <subcellularLocation>
        <location evidence="2 9">Endoplasmic reticulum membrane</location>
        <topology evidence="2 9">Multi-pass membrane protein</topology>
    </subcellularLocation>
</comment>
<dbReference type="InterPro" id="IPR009447">
    <property type="entry name" value="PIGW/GWT1"/>
</dbReference>
<dbReference type="UniPathway" id="UPA00196"/>
<dbReference type="PANTHER" id="PTHR20661:SF0">
    <property type="entry name" value="PHOSPHATIDYLINOSITOL-GLYCAN BIOSYNTHESIS CLASS W PROTEIN"/>
    <property type="match status" value="1"/>
</dbReference>
<keyword evidence="12" id="KW-1185">Reference proteome</keyword>
<keyword evidence="9" id="KW-0256">Endoplasmic reticulum</keyword>
<proteinExistence type="inferred from homology"/>
<feature type="transmembrane region" description="Helical" evidence="9">
    <location>
        <begin position="370"/>
        <end position="394"/>
    </location>
</feature>
<feature type="transmembrane region" description="Helical" evidence="9">
    <location>
        <begin position="187"/>
        <end position="208"/>
    </location>
</feature>
<dbReference type="EC" id="2.3.-.-" evidence="9"/>
<accession>A0A6A6NU02</accession>
<keyword evidence="7 9" id="KW-1133">Transmembrane helix</keyword>
<feature type="transmembrane region" description="Helical" evidence="9">
    <location>
        <begin position="37"/>
        <end position="54"/>
    </location>
</feature>
<feature type="transmembrane region" description="Helical" evidence="9">
    <location>
        <begin position="475"/>
        <end position="495"/>
    </location>
</feature>
<feature type="transmembrane region" description="Helical" evidence="9">
    <location>
        <begin position="501"/>
        <end position="523"/>
    </location>
</feature>
<dbReference type="OrthoDB" id="15270at2759"/>
<evidence type="ECO:0000256" key="4">
    <source>
        <dbReference type="ARBA" id="ARBA00007559"/>
    </source>
</evidence>
<feature type="transmembrane region" description="Helical" evidence="9">
    <location>
        <begin position="262"/>
        <end position="282"/>
    </location>
</feature>
<keyword evidence="8 9" id="KW-0472">Membrane</keyword>
<dbReference type="PANTHER" id="PTHR20661">
    <property type="entry name" value="PHOSPHATIDYLINOSITOL-GLYCAN BIOSYNTHESIS CLASS W PROTEIN"/>
    <property type="match status" value="1"/>
</dbReference>
<feature type="compositionally biased region" description="Polar residues" evidence="10">
    <location>
        <begin position="129"/>
        <end position="140"/>
    </location>
</feature>
<feature type="transmembrane region" description="Helical" evidence="9">
    <location>
        <begin position="89"/>
        <end position="107"/>
    </location>
</feature>
<gene>
    <name evidence="11" type="ORF">BDY21DRAFT_352619</name>
</gene>
<evidence type="ECO:0000256" key="2">
    <source>
        <dbReference type="ARBA" id="ARBA00004477"/>
    </source>
</evidence>
<comment type="function">
    <text evidence="1">Probable acetyltransferase, which acetylates the inositol ring of phosphatidylinositol during biosynthesis of GPI-anchor.</text>
</comment>
<comment type="function">
    <text evidence="9">A acetyltransferase, which acetylates the inositol ring of phosphatidylinositol during biosynthesis of GPI-anchor.</text>
</comment>
<feature type="transmembrane region" description="Helical" evidence="9">
    <location>
        <begin position="61"/>
        <end position="83"/>
    </location>
</feature>
<comment type="pathway">
    <text evidence="3 9">Glycolipid biosynthesis; glycosylphosphatidylinositol-anchor biosynthesis.</text>
</comment>
<evidence type="ECO:0000256" key="10">
    <source>
        <dbReference type="SAM" id="MobiDB-lite"/>
    </source>
</evidence>
<dbReference type="EMBL" id="MU001690">
    <property type="protein sequence ID" value="KAF2454743.1"/>
    <property type="molecule type" value="Genomic_DNA"/>
</dbReference>
<keyword evidence="9" id="KW-0808">Transferase</keyword>
<evidence type="ECO:0000256" key="7">
    <source>
        <dbReference type="ARBA" id="ARBA00022989"/>
    </source>
</evidence>
<evidence type="ECO:0000313" key="12">
    <source>
        <dbReference type="Proteomes" id="UP000799766"/>
    </source>
</evidence>
<dbReference type="AlphaFoldDB" id="A0A6A6NU02"/>
<evidence type="ECO:0000313" key="11">
    <source>
        <dbReference type="EMBL" id="KAF2454743.1"/>
    </source>
</evidence>
<keyword evidence="5 9" id="KW-0337">GPI-anchor biosynthesis</keyword>
<organism evidence="11 12">
    <name type="scientific">Lineolata rhizophorae</name>
    <dbReference type="NCBI Taxonomy" id="578093"/>
    <lineage>
        <taxon>Eukaryota</taxon>
        <taxon>Fungi</taxon>
        <taxon>Dikarya</taxon>
        <taxon>Ascomycota</taxon>
        <taxon>Pezizomycotina</taxon>
        <taxon>Dothideomycetes</taxon>
        <taxon>Dothideomycetes incertae sedis</taxon>
        <taxon>Lineolatales</taxon>
        <taxon>Lineolataceae</taxon>
        <taxon>Lineolata</taxon>
    </lineage>
</organism>
<dbReference type="GO" id="GO:0005789">
    <property type="term" value="C:endoplasmic reticulum membrane"/>
    <property type="evidence" value="ECO:0007669"/>
    <property type="project" value="UniProtKB-SubCell"/>
</dbReference>
<reference evidence="11" key="1">
    <citation type="journal article" date="2020" name="Stud. Mycol.">
        <title>101 Dothideomycetes genomes: a test case for predicting lifestyles and emergence of pathogens.</title>
        <authorList>
            <person name="Haridas S."/>
            <person name="Albert R."/>
            <person name="Binder M."/>
            <person name="Bloem J."/>
            <person name="Labutti K."/>
            <person name="Salamov A."/>
            <person name="Andreopoulos B."/>
            <person name="Baker S."/>
            <person name="Barry K."/>
            <person name="Bills G."/>
            <person name="Bluhm B."/>
            <person name="Cannon C."/>
            <person name="Castanera R."/>
            <person name="Culley D."/>
            <person name="Daum C."/>
            <person name="Ezra D."/>
            <person name="Gonzalez J."/>
            <person name="Henrissat B."/>
            <person name="Kuo A."/>
            <person name="Liang C."/>
            <person name="Lipzen A."/>
            <person name="Lutzoni F."/>
            <person name="Magnuson J."/>
            <person name="Mondo S."/>
            <person name="Nolan M."/>
            <person name="Ohm R."/>
            <person name="Pangilinan J."/>
            <person name="Park H.-J."/>
            <person name="Ramirez L."/>
            <person name="Alfaro M."/>
            <person name="Sun H."/>
            <person name="Tritt A."/>
            <person name="Yoshinaga Y."/>
            <person name="Zwiers L.-H."/>
            <person name="Turgeon B."/>
            <person name="Goodwin S."/>
            <person name="Spatafora J."/>
            <person name="Crous P."/>
            <person name="Grigoriev I."/>
        </authorList>
    </citation>
    <scope>NUCLEOTIDE SEQUENCE</scope>
    <source>
        <strain evidence="11">ATCC 16933</strain>
    </source>
</reference>
<dbReference type="GO" id="GO:0032216">
    <property type="term" value="F:glucosaminyl-phosphatidylinositol O-acyltransferase activity"/>
    <property type="evidence" value="ECO:0007669"/>
    <property type="project" value="TreeGrafter"/>
</dbReference>
<evidence type="ECO:0000256" key="9">
    <source>
        <dbReference type="RuleBase" id="RU280819"/>
    </source>
</evidence>
<dbReference type="GO" id="GO:0006506">
    <property type="term" value="P:GPI anchor biosynthetic process"/>
    <property type="evidence" value="ECO:0007669"/>
    <property type="project" value="UniProtKB-UniPathway"/>
</dbReference>
<feature type="transmembrane region" description="Helical" evidence="9">
    <location>
        <begin position="414"/>
        <end position="437"/>
    </location>
</feature>
<evidence type="ECO:0000256" key="6">
    <source>
        <dbReference type="ARBA" id="ARBA00022692"/>
    </source>
</evidence>
<dbReference type="GO" id="GO:0072659">
    <property type="term" value="P:protein localization to plasma membrane"/>
    <property type="evidence" value="ECO:0007669"/>
    <property type="project" value="TreeGrafter"/>
</dbReference>
<sequence length="529" mass="57871">MEDIAGMEGLEGLIAETYKARREAFVSNLTGTTVEEVNLVTLVAAAAICLWSALQARQRFFTPYTILALVTDFLLNCCAILLATTQYSSAPALLNTLLFIPALFLYFSEPTPAVRRANAAKKTKASKLDNANPNSRSVSSKPDPLPLKPFVTTYRGNMMVITCTSILAVDFNVFPRRFAKVETWGTSLMDVGVGSFVFSGGLVSARALLKAGMQTKGPLLSRMITALRHSIPLLVLGLVRLYSVKGLDYAEHVSEYGVHWNFFFTLGLLPPFVALLHSFPFFKAGPKSLAVLAVVVAVAYQTVLDSTELEAFILTAPREDLLSKNREGISSFVGYLAIFLAGQATGMYVLPRERLPPSPPSSSATILDKLRRWCCTTLARLILWAGIWSGLFVITTADSGLAMPISRRIANLPYFLWITAFNCCQITLYAVVEAVWFPGIYDHGNRQQSNRGESERERGQEATSRLLHAFNRNGLAIFLIANLLTGLVNLTLPTLDMGQGQAMAVLVVYTAILAGLALGLDAWDMSIKF</sequence>
<evidence type="ECO:0000256" key="1">
    <source>
        <dbReference type="ARBA" id="ARBA00002531"/>
    </source>
</evidence>
<feature type="transmembrane region" description="Helical" evidence="9">
    <location>
        <begin position="220"/>
        <end position="242"/>
    </location>
</feature>
<feature type="transmembrane region" description="Helical" evidence="9">
    <location>
        <begin position="329"/>
        <end position="350"/>
    </location>
</feature>
<dbReference type="PIRSF" id="PIRSF017321">
    <property type="entry name" value="GWT1"/>
    <property type="match status" value="1"/>
</dbReference>
<protein>
    <recommendedName>
        <fullName evidence="9">GPI-anchored wall transfer protein</fullName>
        <ecNumber evidence="9">2.3.-.-</ecNumber>
    </recommendedName>
</protein>
<dbReference type="Pfam" id="PF06423">
    <property type="entry name" value="GWT1"/>
    <property type="match status" value="1"/>
</dbReference>
<evidence type="ECO:0000256" key="5">
    <source>
        <dbReference type="ARBA" id="ARBA00022502"/>
    </source>
</evidence>
<feature type="region of interest" description="Disordered" evidence="10">
    <location>
        <begin position="122"/>
        <end position="142"/>
    </location>
</feature>
<name>A0A6A6NU02_9PEZI</name>
<comment type="similarity">
    <text evidence="4 9">Belongs to the PIGW family.</text>
</comment>
<dbReference type="Proteomes" id="UP000799766">
    <property type="component" value="Unassembled WGS sequence"/>
</dbReference>
<keyword evidence="9" id="KW-0012">Acyltransferase</keyword>
<evidence type="ECO:0000256" key="8">
    <source>
        <dbReference type="ARBA" id="ARBA00023136"/>
    </source>
</evidence>
<keyword evidence="6 9" id="KW-0812">Transmembrane</keyword>